<evidence type="ECO:0000256" key="4">
    <source>
        <dbReference type="ARBA" id="ARBA00022722"/>
    </source>
</evidence>
<dbReference type="Proteomes" id="UP000288168">
    <property type="component" value="Unassembled WGS sequence"/>
</dbReference>
<dbReference type="GO" id="GO:0003697">
    <property type="term" value="F:single-stranded DNA binding"/>
    <property type="evidence" value="ECO:0007669"/>
    <property type="project" value="TreeGrafter"/>
</dbReference>
<dbReference type="GO" id="GO:0070260">
    <property type="term" value="F:5'-tyrosyl-DNA phosphodiesterase activity"/>
    <property type="evidence" value="ECO:0007669"/>
    <property type="project" value="TreeGrafter"/>
</dbReference>
<keyword evidence="5" id="KW-0479">Metal-binding</keyword>
<proteinExistence type="predicted"/>
<dbReference type="InterPro" id="IPR051547">
    <property type="entry name" value="TDP2-like"/>
</dbReference>
<keyword evidence="4" id="KW-0540">Nuclease</keyword>
<accession>A0A428PWN2</accession>
<dbReference type="EMBL" id="NKCI01000082">
    <property type="protein sequence ID" value="RSL57409.1"/>
    <property type="molecule type" value="Genomic_DNA"/>
</dbReference>
<evidence type="ECO:0000256" key="8">
    <source>
        <dbReference type="ARBA" id="ARBA00022842"/>
    </source>
</evidence>
<dbReference type="GO" id="GO:0004518">
    <property type="term" value="F:nuclease activity"/>
    <property type="evidence" value="ECO:0007669"/>
    <property type="project" value="UniProtKB-KW"/>
</dbReference>
<dbReference type="Pfam" id="PF03372">
    <property type="entry name" value="Exo_endo_phos"/>
    <property type="match status" value="1"/>
</dbReference>
<feature type="region of interest" description="Disordered" evidence="11">
    <location>
        <begin position="36"/>
        <end position="55"/>
    </location>
</feature>
<comment type="cofactor">
    <cofactor evidence="2">
        <name>Mg(2+)</name>
        <dbReference type="ChEBI" id="CHEBI:18420"/>
    </cofactor>
</comment>
<evidence type="ECO:0000256" key="6">
    <source>
        <dbReference type="ARBA" id="ARBA00022763"/>
    </source>
</evidence>
<keyword evidence="14" id="KW-1185">Reference proteome</keyword>
<dbReference type="PANTHER" id="PTHR15822">
    <property type="entry name" value="TRAF AND TNF RECEPTOR-ASSOCIATED PROTEIN"/>
    <property type="match status" value="1"/>
</dbReference>
<evidence type="ECO:0000256" key="1">
    <source>
        <dbReference type="ARBA" id="ARBA00001936"/>
    </source>
</evidence>
<reference evidence="13 14" key="1">
    <citation type="submission" date="2017-06" db="EMBL/GenBank/DDBJ databases">
        <title>Comparative genomic analysis of Ambrosia Fusariam Clade fungi.</title>
        <authorList>
            <person name="Stajich J.E."/>
            <person name="Carrillo J."/>
            <person name="Kijimoto T."/>
            <person name="Eskalen A."/>
            <person name="O'Donnell K."/>
            <person name="Kasson M."/>
        </authorList>
    </citation>
    <scope>NUCLEOTIDE SEQUENCE [LARGE SCALE GENOMIC DNA]</scope>
    <source>
        <strain evidence="13 14">NRRL62584</strain>
    </source>
</reference>
<keyword evidence="6" id="KW-0227">DNA damage</keyword>
<keyword evidence="10" id="KW-0539">Nucleus</keyword>
<dbReference type="InterPro" id="IPR036691">
    <property type="entry name" value="Endo/exonu/phosph_ase_sf"/>
</dbReference>
<evidence type="ECO:0000256" key="11">
    <source>
        <dbReference type="SAM" id="MobiDB-lite"/>
    </source>
</evidence>
<comment type="cofactor">
    <cofactor evidence="1">
        <name>Mn(2+)</name>
        <dbReference type="ChEBI" id="CHEBI:29035"/>
    </cofactor>
</comment>
<evidence type="ECO:0000313" key="13">
    <source>
        <dbReference type="EMBL" id="RSL57409.1"/>
    </source>
</evidence>
<evidence type="ECO:0000313" key="14">
    <source>
        <dbReference type="Proteomes" id="UP000288168"/>
    </source>
</evidence>
<evidence type="ECO:0000256" key="5">
    <source>
        <dbReference type="ARBA" id="ARBA00022723"/>
    </source>
</evidence>
<keyword evidence="7" id="KW-0378">Hydrolase</keyword>
<evidence type="ECO:0000256" key="2">
    <source>
        <dbReference type="ARBA" id="ARBA00001946"/>
    </source>
</evidence>
<keyword evidence="8" id="KW-0460">Magnesium</keyword>
<evidence type="ECO:0000256" key="7">
    <source>
        <dbReference type="ARBA" id="ARBA00022801"/>
    </source>
</evidence>
<keyword evidence="9" id="KW-0234">DNA repair</keyword>
<evidence type="ECO:0000256" key="10">
    <source>
        <dbReference type="ARBA" id="ARBA00023242"/>
    </source>
</evidence>
<dbReference type="GO" id="GO:0046872">
    <property type="term" value="F:metal ion binding"/>
    <property type="evidence" value="ECO:0007669"/>
    <property type="project" value="UniProtKB-KW"/>
</dbReference>
<evidence type="ECO:0000259" key="12">
    <source>
        <dbReference type="Pfam" id="PF03372"/>
    </source>
</evidence>
<protein>
    <recommendedName>
        <fullName evidence="12">Endonuclease/exonuclease/phosphatase domain-containing protein</fullName>
    </recommendedName>
</protein>
<evidence type="ECO:0000256" key="3">
    <source>
        <dbReference type="ARBA" id="ARBA00004322"/>
    </source>
</evidence>
<dbReference type="CDD" id="cd09080">
    <property type="entry name" value="TDP2"/>
    <property type="match status" value="1"/>
</dbReference>
<feature type="region of interest" description="Disordered" evidence="11">
    <location>
        <begin position="1"/>
        <end position="27"/>
    </location>
</feature>
<dbReference type="InterPro" id="IPR005135">
    <property type="entry name" value="Endo/exonuclease/phosphatase"/>
</dbReference>
<dbReference type="SUPFAM" id="SSF56219">
    <property type="entry name" value="DNase I-like"/>
    <property type="match status" value="1"/>
</dbReference>
<feature type="compositionally biased region" description="Low complexity" evidence="11">
    <location>
        <begin position="15"/>
        <end position="27"/>
    </location>
</feature>
<dbReference type="PANTHER" id="PTHR15822:SF4">
    <property type="entry name" value="TYROSYL-DNA PHOSPHODIESTERASE 2"/>
    <property type="match status" value="1"/>
</dbReference>
<evidence type="ECO:0000256" key="9">
    <source>
        <dbReference type="ARBA" id="ARBA00023204"/>
    </source>
</evidence>
<comment type="caution">
    <text evidence="13">The sequence shown here is derived from an EMBL/GenBank/DDBJ whole genome shotgun (WGS) entry which is preliminary data.</text>
</comment>
<gene>
    <name evidence="13" type="ORF">CEP54_008302</name>
</gene>
<dbReference type="AlphaFoldDB" id="A0A428PWN2"/>
<dbReference type="GO" id="GO:0005737">
    <property type="term" value="C:cytoplasm"/>
    <property type="evidence" value="ECO:0007669"/>
    <property type="project" value="TreeGrafter"/>
</dbReference>
<sequence>MNNLPRLFRRMTTKASPPSSASSSLQQSWHQFIPSTQTWSPVETSGPPRQESELGRNLDPKFRIVTWNVDAGAHFSDSRLEAIVSHILGLKPVADIIFFQEVSKPALLHLLKDTRIRESWFSTEADTTNWGGHIFATMMLVSKARFGPSNESMPVSALGPVWRVKFPSRFGRDALCSDLYVSPSSADNSSQISRLRLINVHLDSLALEPSRRPKQLSITAEMLREAGKGLVAGDFNPVLPEDNTLVADNGLMDAWTKVHDSEPGFTWGVDGKQAFPPGRLDKIAMLGLQPHEIEVVHPGVIEKEEFGVGQVPWSDHAGLRCTFEV</sequence>
<comment type="subcellular location">
    <subcellularLocation>
        <location evidence="3">Nucleus</location>
        <location evidence="3">PML body</location>
    </subcellularLocation>
</comment>
<name>A0A428PWN2_9HYPO</name>
<feature type="domain" description="Endonuclease/exonuclease/phosphatase" evidence="12">
    <location>
        <begin position="65"/>
        <end position="316"/>
    </location>
</feature>
<dbReference type="GO" id="GO:0006302">
    <property type="term" value="P:double-strand break repair"/>
    <property type="evidence" value="ECO:0007669"/>
    <property type="project" value="TreeGrafter"/>
</dbReference>
<dbReference type="Gene3D" id="3.60.10.10">
    <property type="entry name" value="Endonuclease/exonuclease/phosphatase"/>
    <property type="match status" value="1"/>
</dbReference>
<organism evidence="13 14">
    <name type="scientific">Fusarium duplospermum</name>
    <dbReference type="NCBI Taxonomy" id="1325734"/>
    <lineage>
        <taxon>Eukaryota</taxon>
        <taxon>Fungi</taxon>
        <taxon>Dikarya</taxon>
        <taxon>Ascomycota</taxon>
        <taxon>Pezizomycotina</taxon>
        <taxon>Sordariomycetes</taxon>
        <taxon>Hypocreomycetidae</taxon>
        <taxon>Hypocreales</taxon>
        <taxon>Nectriaceae</taxon>
        <taxon>Fusarium</taxon>
        <taxon>Fusarium solani species complex</taxon>
    </lineage>
</organism>
<dbReference type="OrthoDB" id="9975959at2759"/>